<proteinExistence type="predicted"/>
<evidence type="ECO:0000256" key="2">
    <source>
        <dbReference type="ARBA" id="ARBA00022692"/>
    </source>
</evidence>
<dbReference type="EMBL" id="LGRX02025473">
    <property type="protein sequence ID" value="KAK3252322.1"/>
    <property type="molecule type" value="Genomic_DNA"/>
</dbReference>
<evidence type="ECO:0000256" key="5">
    <source>
        <dbReference type="SAM" id="Phobius"/>
    </source>
</evidence>
<dbReference type="AlphaFoldDB" id="A0AAE0F5R4"/>
<dbReference type="Proteomes" id="UP001190700">
    <property type="component" value="Unassembled WGS sequence"/>
</dbReference>
<organism evidence="6 7">
    <name type="scientific">Cymbomonas tetramitiformis</name>
    <dbReference type="NCBI Taxonomy" id="36881"/>
    <lineage>
        <taxon>Eukaryota</taxon>
        <taxon>Viridiplantae</taxon>
        <taxon>Chlorophyta</taxon>
        <taxon>Pyramimonadophyceae</taxon>
        <taxon>Pyramimonadales</taxon>
        <taxon>Pyramimonadaceae</taxon>
        <taxon>Cymbomonas</taxon>
    </lineage>
</organism>
<keyword evidence="4 5" id="KW-0472">Membrane</keyword>
<evidence type="ECO:0000313" key="7">
    <source>
        <dbReference type="Proteomes" id="UP001190700"/>
    </source>
</evidence>
<keyword evidence="2 5" id="KW-0812">Transmembrane</keyword>
<reference evidence="6 7" key="1">
    <citation type="journal article" date="2015" name="Genome Biol. Evol.">
        <title>Comparative Genomics of a Bacterivorous Green Alga Reveals Evolutionary Causalities and Consequences of Phago-Mixotrophic Mode of Nutrition.</title>
        <authorList>
            <person name="Burns J.A."/>
            <person name="Paasch A."/>
            <person name="Narechania A."/>
            <person name="Kim E."/>
        </authorList>
    </citation>
    <scope>NUCLEOTIDE SEQUENCE [LARGE SCALE GENOMIC DNA]</scope>
    <source>
        <strain evidence="6 7">PLY_AMNH</strain>
    </source>
</reference>
<dbReference type="InterPro" id="IPR006838">
    <property type="entry name" value="ADTRP_AIG1"/>
</dbReference>
<keyword evidence="7" id="KW-1185">Reference proteome</keyword>
<name>A0AAE0F5R4_9CHLO</name>
<comment type="subcellular location">
    <subcellularLocation>
        <location evidence="1">Endomembrane system</location>
        <topology evidence="1">Multi-pass membrane protein</topology>
    </subcellularLocation>
</comment>
<feature type="transmembrane region" description="Helical" evidence="5">
    <location>
        <begin position="157"/>
        <end position="178"/>
    </location>
</feature>
<evidence type="ECO:0000256" key="1">
    <source>
        <dbReference type="ARBA" id="ARBA00004127"/>
    </source>
</evidence>
<feature type="transmembrane region" description="Helical" evidence="5">
    <location>
        <begin position="190"/>
        <end position="210"/>
    </location>
</feature>
<comment type="caution">
    <text evidence="6">The sequence shown here is derived from an EMBL/GenBank/DDBJ whole genome shotgun (WGS) entry which is preliminary data.</text>
</comment>
<evidence type="ECO:0000313" key="6">
    <source>
        <dbReference type="EMBL" id="KAK3252322.1"/>
    </source>
</evidence>
<feature type="transmembrane region" description="Helical" evidence="5">
    <location>
        <begin position="32"/>
        <end position="53"/>
    </location>
</feature>
<sequence>MLRKALSSVYAATVCLVYTCMLATSDGGNFKYLTYWSLCAHALTHGVLFALVVSDAQDRNTNRSQSDRFIYAIAPVMCVLSFTVFLTINVLYYHYAERLLDDEDLDTKDAGKLKLGDFGVHTLPVIVSIMTYATHYPQAQDAYEDLRIPYEMELQRTYIHFLWMYTLSTIYSAVYSAHEVYNTPDVPSNGAYFVSGIASAAVVHLMHFAFTC</sequence>
<dbReference type="Pfam" id="PF04750">
    <property type="entry name" value="Far-17a_AIG1"/>
    <property type="match status" value="1"/>
</dbReference>
<dbReference type="GO" id="GO:0012505">
    <property type="term" value="C:endomembrane system"/>
    <property type="evidence" value="ECO:0007669"/>
    <property type="project" value="UniProtKB-SubCell"/>
</dbReference>
<protein>
    <submittedName>
        <fullName evidence="6">Uncharacterized protein</fullName>
    </submittedName>
</protein>
<gene>
    <name evidence="6" type="ORF">CYMTET_38356</name>
</gene>
<evidence type="ECO:0000256" key="4">
    <source>
        <dbReference type="ARBA" id="ARBA00023136"/>
    </source>
</evidence>
<feature type="transmembrane region" description="Helical" evidence="5">
    <location>
        <begin position="115"/>
        <end position="136"/>
    </location>
</feature>
<feature type="transmembrane region" description="Helical" evidence="5">
    <location>
        <begin position="69"/>
        <end position="95"/>
    </location>
</feature>
<accession>A0AAE0F5R4</accession>
<keyword evidence="3 5" id="KW-1133">Transmembrane helix</keyword>
<evidence type="ECO:0000256" key="3">
    <source>
        <dbReference type="ARBA" id="ARBA00022989"/>
    </source>
</evidence>
<dbReference type="GO" id="GO:0016020">
    <property type="term" value="C:membrane"/>
    <property type="evidence" value="ECO:0007669"/>
    <property type="project" value="InterPro"/>
</dbReference>